<evidence type="ECO:0000256" key="8">
    <source>
        <dbReference type="SAM" id="MobiDB-lite"/>
    </source>
</evidence>
<keyword evidence="4 9" id="KW-0689">Ribosomal protein</keyword>
<evidence type="ECO:0000256" key="5">
    <source>
        <dbReference type="ARBA" id="ARBA00023274"/>
    </source>
</evidence>
<comment type="similarity">
    <text evidence="1">Belongs to the universal ribosomal protein uL3 family.</text>
</comment>
<gene>
    <name evidence="9" type="primary">RP-L3</name>
    <name evidence="9" type="synonym">rplC</name>
</gene>
<dbReference type="GO" id="GO:0019843">
    <property type="term" value="F:rRNA binding"/>
    <property type="evidence" value="ECO:0007669"/>
    <property type="project" value="UniProtKB-KW"/>
</dbReference>
<keyword evidence="3" id="KW-0694">RNA-binding</keyword>
<sequence length="331" mass="36946">MGHRKHSQPRRGSMAYSPRGRAKSMEARIRGWPEVNSDEPRLLAHAGFKAGCVQIVSIDDHEHTPNHGKQLVTLGTVIATPPFVVIGIRGYTKDVNGFQAAFDVYTKDTPKNIEKAFKVKVNDDDMENAEKTLGKIKQIFAIAAVTPKLVGLEQKKPYIFEIAVKGGDTSAQFAFVKELLGKEVKIDQVFESGSIVDAAAITKGKGWQGVIYRWGAKRKQHKSRKTVRELGSLGPISPQNVMYTVPRAGQTGFHQRVEYDKRIMVMSNTEKNEFEINPDGGYKHFGNVNGDFVIVKGSVPGTYRRLIKLRKQIRNEPKKVLKPNILEVVLP</sequence>
<evidence type="ECO:0000313" key="9">
    <source>
        <dbReference type="EMBL" id="AIF14990.1"/>
    </source>
</evidence>
<evidence type="ECO:0000256" key="1">
    <source>
        <dbReference type="ARBA" id="ARBA00006540"/>
    </source>
</evidence>
<dbReference type="GO" id="GO:0006412">
    <property type="term" value="P:translation"/>
    <property type="evidence" value="ECO:0007669"/>
    <property type="project" value="UniProtKB-UniRule"/>
</dbReference>
<keyword evidence="2" id="KW-0699">rRNA-binding</keyword>
<dbReference type="InterPro" id="IPR044892">
    <property type="entry name" value="Ribosomal_L3_dom_3_arc_sf"/>
</dbReference>
<dbReference type="PROSITE" id="PS00474">
    <property type="entry name" value="RIBOSOMAL_L3"/>
    <property type="match status" value="1"/>
</dbReference>
<evidence type="ECO:0000256" key="2">
    <source>
        <dbReference type="ARBA" id="ARBA00022730"/>
    </source>
</evidence>
<name>A0A075HIC8_9ARCH</name>
<dbReference type="InterPro" id="IPR009000">
    <property type="entry name" value="Transl_B-barrel_sf"/>
</dbReference>
<evidence type="ECO:0000256" key="6">
    <source>
        <dbReference type="ARBA" id="ARBA00035457"/>
    </source>
</evidence>
<evidence type="ECO:0000256" key="3">
    <source>
        <dbReference type="ARBA" id="ARBA00022884"/>
    </source>
</evidence>
<dbReference type="EMBL" id="KF901017">
    <property type="protein sequence ID" value="AIF14990.1"/>
    <property type="molecule type" value="Genomic_DNA"/>
</dbReference>
<proteinExistence type="inferred from homology"/>
<dbReference type="AlphaFoldDB" id="A0A075HIC8"/>
<dbReference type="NCBIfam" id="NF003261">
    <property type="entry name" value="PRK04231.1"/>
    <property type="match status" value="1"/>
</dbReference>
<feature type="region of interest" description="Disordered" evidence="8">
    <location>
        <begin position="1"/>
        <end position="23"/>
    </location>
</feature>
<accession>A0A075HIC8</accession>
<keyword evidence="5" id="KW-0687">Ribonucleoprotein</keyword>
<dbReference type="InterPro" id="IPR019928">
    <property type="entry name" value="Ribosomal_uL3_arc"/>
</dbReference>
<reference evidence="9" key="1">
    <citation type="journal article" date="2014" name="Genome Biol. Evol.">
        <title>Pangenome evidence for extensive interdomain horizontal transfer affecting lineage core and shell genes in uncultured planktonic thaumarchaeota and euryarchaeota.</title>
        <authorList>
            <person name="Deschamps P."/>
            <person name="Zivanovic Y."/>
            <person name="Moreira D."/>
            <person name="Rodriguez-Valera F."/>
            <person name="Lopez-Garcia P."/>
        </authorList>
    </citation>
    <scope>NUCLEOTIDE SEQUENCE</scope>
</reference>
<dbReference type="Gene3D" id="3.30.1430.10">
    <property type="match status" value="1"/>
</dbReference>
<protein>
    <recommendedName>
        <fullName evidence="6 7">50S ribosomal protein L3</fullName>
    </recommendedName>
</protein>
<evidence type="ECO:0000256" key="4">
    <source>
        <dbReference type="ARBA" id="ARBA00022980"/>
    </source>
</evidence>
<dbReference type="Pfam" id="PF00297">
    <property type="entry name" value="Ribosomal_L3"/>
    <property type="match status" value="1"/>
</dbReference>
<dbReference type="Gene3D" id="4.10.960.10">
    <property type="entry name" value="Ribosomal protein L3, domain 3"/>
    <property type="match status" value="1"/>
</dbReference>
<dbReference type="Gene3D" id="2.40.30.10">
    <property type="entry name" value="Translation factors"/>
    <property type="match status" value="1"/>
</dbReference>
<dbReference type="InterPro" id="IPR019926">
    <property type="entry name" value="Ribosomal_uL3_CS"/>
</dbReference>
<dbReference type="PANTHER" id="PTHR11363">
    <property type="entry name" value="60S RIBOSOMAL PROTEIN L3-RELATED"/>
    <property type="match status" value="1"/>
</dbReference>
<dbReference type="InterPro" id="IPR045077">
    <property type="entry name" value="L3_arc_euk"/>
</dbReference>
<dbReference type="GO" id="GO:0003735">
    <property type="term" value="F:structural constituent of ribosome"/>
    <property type="evidence" value="ECO:0007669"/>
    <property type="project" value="UniProtKB-UniRule"/>
</dbReference>
<organism evidence="9">
    <name type="scientific">uncultured marine thaumarchaeote KM3_69_B11</name>
    <dbReference type="NCBI Taxonomy" id="1456244"/>
    <lineage>
        <taxon>Archaea</taxon>
        <taxon>Nitrososphaerota</taxon>
        <taxon>environmental samples</taxon>
    </lineage>
</organism>
<dbReference type="GO" id="GO:0022625">
    <property type="term" value="C:cytosolic large ribosomal subunit"/>
    <property type="evidence" value="ECO:0007669"/>
    <property type="project" value="UniProtKB-UniRule"/>
</dbReference>
<dbReference type="InterPro" id="IPR000597">
    <property type="entry name" value="Ribosomal_uL3"/>
</dbReference>
<dbReference type="SUPFAM" id="SSF50447">
    <property type="entry name" value="Translation proteins"/>
    <property type="match status" value="1"/>
</dbReference>
<evidence type="ECO:0000256" key="7">
    <source>
        <dbReference type="NCBIfam" id="TIGR03626"/>
    </source>
</evidence>
<dbReference type="NCBIfam" id="TIGR03626">
    <property type="entry name" value="L3_arch"/>
    <property type="match status" value="1"/>
</dbReference>
<dbReference type="PANTHER" id="PTHR11363:SF5">
    <property type="entry name" value="LARGE RIBOSOMAL SUBUNIT PROTEIN UL3"/>
    <property type="match status" value="1"/>
</dbReference>